<dbReference type="InterPro" id="IPR009677">
    <property type="entry name" value="DUF1266"/>
</dbReference>
<dbReference type="Pfam" id="PF06889">
    <property type="entry name" value="DUF1266"/>
    <property type="match status" value="1"/>
</dbReference>
<name>A0ABP7FTG4_9ACTN</name>
<gene>
    <name evidence="3" type="ORF">GCM10023082_48300</name>
</gene>
<reference evidence="4" key="1">
    <citation type="journal article" date="2019" name="Int. J. Syst. Evol. Microbiol.">
        <title>The Global Catalogue of Microorganisms (GCM) 10K type strain sequencing project: providing services to taxonomists for standard genome sequencing and annotation.</title>
        <authorList>
            <consortium name="The Broad Institute Genomics Platform"/>
            <consortium name="The Broad Institute Genome Sequencing Center for Infectious Disease"/>
            <person name="Wu L."/>
            <person name="Ma J."/>
        </authorList>
    </citation>
    <scope>NUCLEOTIDE SEQUENCE [LARGE SCALE GENOMIC DNA]</scope>
    <source>
        <strain evidence="4">JCM 30846</strain>
    </source>
</reference>
<proteinExistence type="predicted"/>
<dbReference type="Proteomes" id="UP001499884">
    <property type="component" value="Unassembled WGS sequence"/>
</dbReference>
<accession>A0ABP7FTG4</accession>
<organism evidence="3 4">
    <name type="scientific">Streptomyces tremellae</name>
    <dbReference type="NCBI Taxonomy" id="1124239"/>
    <lineage>
        <taxon>Bacteria</taxon>
        <taxon>Bacillati</taxon>
        <taxon>Actinomycetota</taxon>
        <taxon>Actinomycetes</taxon>
        <taxon>Kitasatosporales</taxon>
        <taxon>Streptomycetaceae</taxon>
        <taxon>Streptomyces</taxon>
    </lineage>
</organism>
<evidence type="ECO:0000313" key="4">
    <source>
        <dbReference type="Proteomes" id="UP001499884"/>
    </source>
</evidence>
<evidence type="ECO:0008006" key="5">
    <source>
        <dbReference type="Google" id="ProtNLM"/>
    </source>
</evidence>
<feature type="domain" description="SseB protein N-terminal" evidence="2">
    <location>
        <begin position="23"/>
        <end position="126"/>
    </location>
</feature>
<keyword evidence="4" id="KW-1185">Reference proteome</keyword>
<sequence length="389" mass="42293">MDSTRGAGVRSFARPWQPPTRIERALRAMLGADDRDAYLRLLAGCDLFLYVPKEQADAGGSVRWGTCRDRRGAWCVAVRTAGARLPRRAHAVVQRTSLRALAELWPDGRFGLCVNPGTPSERTFPARHRHRRHWLRAAEGVGGRRAVLLTKYGGPTAGLLAQALGCGALLAVRDGVLWNEIGDVYDDYALDARVLRASWATATPAQWRSRMDALLTTRSGPAGPEFALGVRRRLAGAEGERVPLDVWRDACAAVLGARRVPEASLLAVQGVIGRIVRYEARFRADGMLPPDGWVRSTAAYDYGRAVAFARRGLGARLCGGQEARDAILRAGALAGARHTSWADFSAGYALGRVLGVGAEEFGPAYAAVLEPHRVLTADQESPWRTLPWE</sequence>
<dbReference type="EMBL" id="BAABEP010000041">
    <property type="protein sequence ID" value="GAA3746090.1"/>
    <property type="molecule type" value="Genomic_DNA"/>
</dbReference>
<evidence type="ECO:0000259" key="2">
    <source>
        <dbReference type="Pfam" id="PF07179"/>
    </source>
</evidence>
<comment type="caution">
    <text evidence="3">The sequence shown here is derived from an EMBL/GenBank/DDBJ whole genome shotgun (WGS) entry which is preliminary data.</text>
</comment>
<evidence type="ECO:0000259" key="1">
    <source>
        <dbReference type="Pfam" id="PF06889"/>
    </source>
</evidence>
<feature type="domain" description="DUF1266" evidence="1">
    <location>
        <begin position="195"/>
        <end position="388"/>
    </location>
</feature>
<dbReference type="InterPro" id="IPR009839">
    <property type="entry name" value="SseB_N"/>
</dbReference>
<evidence type="ECO:0000313" key="3">
    <source>
        <dbReference type="EMBL" id="GAA3746090.1"/>
    </source>
</evidence>
<dbReference type="RefSeq" id="WP_345651311.1">
    <property type="nucleotide sequence ID" value="NZ_BAABEP010000041.1"/>
</dbReference>
<dbReference type="Pfam" id="PF07179">
    <property type="entry name" value="SseB"/>
    <property type="match status" value="1"/>
</dbReference>
<protein>
    <recommendedName>
        <fullName evidence="5">DUF1266 domain-containing protein</fullName>
    </recommendedName>
</protein>